<dbReference type="GO" id="GO:0008408">
    <property type="term" value="F:3'-5' exonuclease activity"/>
    <property type="evidence" value="ECO:0007669"/>
    <property type="project" value="UniProtKB-UniRule"/>
</dbReference>
<dbReference type="Pfam" id="PF17657">
    <property type="entry name" value="DNA_pol3_finger"/>
    <property type="match status" value="1"/>
</dbReference>
<dbReference type="CDD" id="cd07435">
    <property type="entry name" value="PHP_PolIIIA_POLC"/>
    <property type="match status" value="1"/>
</dbReference>
<comment type="similarity">
    <text evidence="11">Belongs to the DNA polymerase type-C family. PolC subfamily.</text>
</comment>
<dbReference type="InterPro" id="IPR012337">
    <property type="entry name" value="RNaseH-like_sf"/>
</dbReference>
<dbReference type="InterPro" id="IPR003141">
    <property type="entry name" value="Pol/His_phosphatase_N"/>
</dbReference>
<dbReference type="RefSeq" id="WP_025251118.1">
    <property type="nucleotide sequence ID" value="NZ_CP006934.1"/>
</dbReference>
<feature type="domain" description="Polymerase/histidinol phosphatase N-terminal" evidence="13">
    <location>
        <begin position="343"/>
        <end position="418"/>
    </location>
</feature>
<dbReference type="InterPro" id="IPR013520">
    <property type="entry name" value="Ribonucl_H"/>
</dbReference>
<evidence type="ECO:0000256" key="1">
    <source>
        <dbReference type="ARBA" id="ARBA00003452"/>
    </source>
</evidence>
<keyword evidence="7 11" id="KW-0378">Hydrolase</keyword>
<accession>W6AAV0</accession>
<dbReference type="GO" id="GO:0006261">
    <property type="term" value="P:DNA-templated DNA replication"/>
    <property type="evidence" value="ECO:0007669"/>
    <property type="project" value="UniProtKB-UniRule"/>
</dbReference>
<dbReference type="GO" id="GO:0003887">
    <property type="term" value="F:DNA-directed DNA polymerase activity"/>
    <property type="evidence" value="ECO:0007669"/>
    <property type="project" value="UniProtKB-UniRule"/>
</dbReference>
<evidence type="ECO:0000256" key="4">
    <source>
        <dbReference type="ARBA" id="ARBA00022695"/>
    </source>
</evidence>
<dbReference type="Gene3D" id="2.40.50.140">
    <property type="entry name" value="Nucleic acid-binding proteins"/>
    <property type="match status" value="1"/>
</dbReference>
<dbReference type="SUPFAM" id="SSF53098">
    <property type="entry name" value="Ribonuclease H-like"/>
    <property type="match status" value="1"/>
</dbReference>
<dbReference type="InterPro" id="IPR040982">
    <property type="entry name" value="DNA_pol3_finger"/>
</dbReference>
<reference evidence="14 15" key="1">
    <citation type="journal article" date="2014" name="Genome Biol. Evol.">
        <title>Molecular evolution of the substrate utilization strategies and putative virulence factors in mosquito-associated Spiroplasma species.</title>
        <authorList>
            <person name="Chang T.H."/>
            <person name="Lo W.S."/>
            <person name="Ku C."/>
            <person name="Chen L.L."/>
            <person name="Kuo C.H."/>
        </authorList>
    </citation>
    <scope>NUCLEOTIDE SEQUENCE [LARGE SCALE GENOMIC DNA]</scope>
    <source>
        <strain evidence="14">Ar-1343</strain>
    </source>
</reference>
<evidence type="ECO:0000256" key="3">
    <source>
        <dbReference type="ARBA" id="ARBA00022679"/>
    </source>
</evidence>
<comment type="catalytic activity">
    <reaction evidence="10 11">
        <text>DNA(n) + a 2'-deoxyribonucleoside 5'-triphosphate = DNA(n+1) + diphosphate</text>
        <dbReference type="Rhea" id="RHEA:22508"/>
        <dbReference type="Rhea" id="RHEA-COMP:17339"/>
        <dbReference type="Rhea" id="RHEA-COMP:17340"/>
        <dbReference type="ChEBI" id="CHEBI:33019"/>
        <dbReference type="ChEBI" id="CHEBI:61560"/>
        <dbReference type="ChEBI" id="CHEBI:173112"/>
        <dbReference type="EC" id="2.7.7.7"/>
    </reaction>
</comment>
<dbReference type="InterPro" id="IPR011708">
    <property type="entry name" value="DNA_pol3_alpha_NTPase_dom"/>
</dbReference>
<evidence type="ECO:0000313" key="15">
    <source>
        <dbReference type="Proteomes" id="UP000019265"/>
    </source>
</evidence>
<keyword evidence="4 11" id="KW-0548">Nucleotidyltransferase</keyword>
<evidence type="ECO:0000256" key="8">
    <source>
        <dbReference type="ARBA" id="ARBA00022839"/>
    </source>
</evidence>
<dbReference type="Gene3D" id="3.30.1900.20">
    <property type="match status" value="2"/>
</dbReference>
<dbReference type="NCBIfam" id="TIGR00573">
    <property type="entry name" value="dnaq"/>
    <property type="match status" value="1"/>
</dbReference>
<name>W6AAV0_9MOLU</name>
<dbReference type="InterPro" id="IPR044923">
    <property type="entry name" value="PolC_middle_finger_sf"/>
</dbReference>
<keyword evidence="9 11" id="KW-0239">DNA-directed DNA polymerase</keyword>
<dbReference type="NCBIfam" id="TIGR01405">
    <property type="entry name" value="polC_Gram_pos"/>
    <property type="match status" value="1"/>
</dbReference>
<organism evidence="14 15">
    <name type="scientific">Spiroplasma sabaudiense Ar-1343</name>
    <dbReference type="NCBI Taxonomy" id="1276257"/>
    <lineage>
        <taxon>Bacteria</taxon>
        <taxon>Bacillati</taxon>
        <taxon>Mycoplasmatota</taxon>
        <taxon>Mollicutes</taxon>
        <taxon>Entomoplasmatales</taxon>
        <taxon>Spiroplasmataceae</taxon>
        <taxon>Spiroplasma</taxon>
    </lineage>
</organism>
<dbReference type="Pfam" id="PF00929">
    <property type="entry name" value="RNase_T"/>
    <property type="match status" value="1"/>
</dbReference>
<dbReference type="SMART" id="SM00481">
    <property type="entry name" value="POLIIIAc"/>
    <property type="match status" value="1"/>
</dbReference>
<keyword evidence="6 11" id="KW-0540">Nuclease</keyword>
<evidence type="ECO:0000256" key="5">
    <source>
        <dbReference type="ARBA" id="ARBA00022705"/>
    </source>
</evidence>
<gene>
    <name evidence="11 14" type="primary">polC</name>
    <name evidence="14" type="ORF">SSABA_v1c05760</name>
</gene>
<dbReference type="InterPro" id="IPR006308">
    <property type="entry name" value="Pol_III_a_PolC-type_gram_pos"/>
</dbReference>
<evidence type="ECO:0000256" key="6">
    <source>
        <dbReference type="ARBA" id="ARBA00022722"/>
    </source>
</evidence>
<dbReference type="CDD" id="cd04484">
    <property type="entry name" value="polC_OBF"/>
    <property type="match status" value="1"/>
</dbReference>
<keyword evidence="8 11" id="KW-0269">Exonuclease</keyword>
<dbReference type="Gene3D" id="1.10.150.870">
    <property type="match status" value="1"/>
</dbReference>
<keyword evidence="3 11" id="KW-0808">Transferase</keyword>
<dbReference type="Gene3D" id="1.10.150.700">
    <property type="entry name" value="PolC, middle finger domain"/>
    <property type="match status" value="1"/>
</dbReference>
<protein>
    <recommendedName>
        <fullName evidence="11">DNA polymerase III PolC-type</fullName>
        <shortName evidence="11">PolIII</shortName>
        <ecNumber evidence="11">2.7.7.7</ecNumber>
    </recommendedName>
</protein>
<dbReference type="PATRIC" id="fig|1276257.3.peg.587"/>
<dbReference type="InterPro" id="IPR012340">
    <property type="entry name" value="NA-bd_OB-fold"/>
</dbReference>
<proteinExistence type="inferred from homology"/>
<dbReference type="eggNOG" id="COG2176">
    <property type="taxonomic scope" value="Bacteria"/>
</dbReference>
<dbReference type="SMART" id="SM00479">
    <property type="entry name" value="EXOIII"/>
    <property type="match status" value="1"/>
</dbReference>
<dbReference type="EC" id="2.7.7.7" evidence="11"/>
<dbReference type="GO" id="GO:0005737">
    <property type="term" value="C:cytoplasm"/>
    <property type="evidence" value="ECO:0007669"/>
    <property type="project" value="UniProtKB-SubCell"/>
</dbReference>
<dbReference type="InterPro" id="IPR006054">
    <property type="entry name" value="DnaQ"/>
</dbReference>
<dbReference type="HAMAP" id="MF_00356">
    <property type="entry name" value="DNApol_PolC"/>
    <property type="match status" value="1"/>
</dbReference>
<dbReference type="PANTHER" id="PTHR32294:SF5">
    <property type="entry name" value="DNA POLYMERASE III POLC-TYPE"/>
    <property type="match status" value="1"/>
</dbReference>
<dbReference type="Proteomes" id="UP000019265">
    <property type="component" value="Chromosome"/>
</dbReference>
<dbReference type="NCBIfam" id="NF001688">
    <property type="entry name" value="PRK00448.1"/>
    <property type="match status" value="1"/>
</dbReference>
<dbReference type="Gene3D" id="3.20.20.140">
    <property type="entry name" value="Metal-dependent hydrolases"/>
    <property type="match status" value="2"/>
</dbReference>
<evidence type="ECO:0000259" key="13">
    <source>
        <dbReference type="SMART" id="SM00481"/>
    </source>
</evidence>
<evidence type="ECO:0000256" key="10">
    <source>
        <dbReference type="ARBA" id="ARBA00049244"/>
    </source>
</evidence>
<dbReference type="Gene3D" id="3.30.420.10">
    <property type="entry name" value="Ribonuclease H-like superfamily/Ribonuclease H"/>
    <property type="match status" value="1"/>
</dbReference>
<dbReference type="InterPro" id="IPR029460">
    <property type="entry name" value="DNAPol_HHH"/>
</dbReference>
<keyword evidence="5 11" id="KW-0235">DNA replication</keyword>
<evidence type="ECO:0000256" key="11">
    <source>
        <dbReference type="HAMAP-Rule" id="MF_00356"/>
    </source>
</evidence>
<dbReference type="CDD" id="cd06127">
    <property type="entry name" value="DEDDh"/>
    <property type="match status" value="1"/>
</dbReference>
<feature type="domain" description="Exonuclease" evidence="12">
    <location>
        <begin position="436"/>
        <end position="605"/>
    </location>
</feature>
<comment type="function">
    <text evidence="1 11">Required for replicative DNA synthesis. This DNA polymerase also exhibits 3' to 5' exonuclease activity.</text>
</comment>
<comment type="subcellular location">
    <subcellularLocation>
        <location evidence="11">Cytoplasm</location>
    </subcellularLocation>
</comment>
<dbReference type="PANTHER" id="PTHR32294">
    <property type="entry name" value="DNA POLYMERASE III SUBUNIT ALPHA"/>
    <property type="match status" value="1"/>
</dbReference>
<dbReference type="KEGG" id="ssab:SSABA_v1c05760"/>
<dbReference type="InterPro" id="IPR036397">
    <property type="entry name" value="RNaseH_sf"/>
</dbReference>
<dbReference type="OrthoDB" id="9804290at2"/>
<evidence type="ECO:0000259" key="12">
    <source>
        <dbReference type="SMART" id="SM00479"/>
    </source>
</evidence>
<dbReference type="HOGENOM" id="CLU_003297_2_0_14"/>
<dbReference type="GO" id="GO:0003677">
    <property type="term" value="F:DNA binding"/>
    <property type="evidence" value="ECO:0007669"/>
    <property type="project" value="UniProtKB-UniRule"/>
</dbReference>
<dbReference type="InterPro" id="IPR004805">
    <property type="entry name" value="DnaE2/DnaE/PolC"/>
</dbReference>
<evidence type="ECO:0000256" key="2">
    <source>
        <dbReference type="ARBA" id="ARBA00022490"/>
    </source>
</evidence>
<dbReference type="Pfam" id="PF14579">
    <property type="entry name" value="HHH_6"/>
    <property type="match status" value="1"/>
</dbReference>
<keyword evidence="15" id="KW-1185">Reference proteome</keyword>
<dbReference type="FunFam" id="3.30.420.10:FF:000045">
    <property type="entry name" value="3'-5' exonuclease DinG"/>
    <property type="match status" value="1"/>
</dbReference>
<dbReference type="STRING" id="1276257.SSABA_v1c05760"/>
<sequence>MDQKLQEFFSRINIYLNDSQAQLFSKACLLENPEFDIKKNRANIIIKIVDFLPTNFLIDWEPQLLKNSVIPTKIKFFVENQEYSSDLVWEYFQYIINHKANFKAGFVKTLSLDCFCLEGQTLIITAADETEKQLWTKHKDFYLKKFCDYGFKNLKIIFKINPNAVDLIAQVDDAYKKVNEIVAQKKDTGQTTSFNSVVKKPFGDKKSFFKKSTINFEEPTYNRLEEIEDSAQNVIIHGRIIKKAIKFSPKSGRNIYTLALTDDSSSLMANYFQRVANVATPFDEVDGDQGATEELITVGDWVALQGSLRWNDYSKDNVFYIDNFQKLERSENIRQDHADEKRVELHVHSKMSVMDGVSSITDFINYAAQWGHKAIALTDHLNVQAYPEAAMALAKINKNRQDAEKLKMIYGVEMTMLSDDLWYVKNPKNQNLNQAKFVFFDLETTGLSPEFDEIIEFGAVTYNPATGESKKIDILIKPERQLSRFTTELTGITDDMLADKPDIKTAFKEIMEIIKDTILVAHNANFDLNFLKSWSSKLGFGEINNTVIDTLSIARVVLPKIKNHRLGTVAKNFGVLYDEKIAHRGDYDAEILRAIYERILMEAKKTFTIATDSDWNSIHPEDNKNNTNYLRSRGHHTNVLAKNQDGLKDLYKLISWSHTFNFFGSPKIFQSKLLEFRQKNNILIGSGCVNGQIFDLARTGRIVDLEAAILNYDFVEIQPLSVYKNLIQTSDLTNEELERIIKLIITATKKCQKIIVATSDAHYVDPKLKSIREVFINSKGLGGSSHPLYDFKQRISDYPDQHLRTTQEMLDEFKFLNDDNLAYEIVVRNSNLIANEIDGSVSPLKTGSYPPQIENVDKMLTDLCYQNAKKLYGENLPLIVAQRLEKELSSIIKHGFAVVYWISHKLVTQSLADGYLVGSRGSVGSSFVATTSLITEVNPLKAHYRCEKCQFSDFNTPPEIKCGYDLPKQHCPNCKALLIGDGHDIPFETFLGFDGDKVPDIDLNFSGDYQARAHNFTKEMFGENNVFRAGTISTVADKTAYGYVKAYFEKIYGVDYNPRRVEVERLADLATGVKRTTGQHPGGIVILPAEFEIEDFTPVNYPADDTNSSWLTTHFDFHSIHDNLLKMDILGHVDPTALKMLKDFTGFDPLEIPTNDPEVYKLFSGLESLKIKAEDINGETTGAIGIPEFGTQFVRSMLRETQPKTFADLVQISGLSHGTDVWINNAQGLIKAGEATISSVIGCRDDIMVYLMDKGLDPSMAFAIMESVRKGNGIPKEEWVQEMLNNNVPQWYIDSCLKIKYMFPKAHATAYVLMAYRVAWYKIYYPEEYYATYFSTRADFFDLEAALGGASLVQEKLRDLEVRSNRNENLSTKERALITVYEILLEMFARGIKIQNINFKDSDALNFKIVVDPETHEKVIVPPFNVIDSLGEAVAHSIVNARSEKQFTSINDLRDRTQITKNQIKMFEELQITSSLENDEQMKFDF</sequence>
<evidence type="ECO:0000313" key="14">
    <source>
        <dbReference type="EMBL" id="AHI53980.1"/>
    </source>
</evidence>
<dbReference type="Gene3D" id="6.10.140.1510">
    <property type="match status" value="1"/>
</dbReference>
<dbReference type="Pfam" id="PF07733">
    <property type="entry name" value="DNA_pol3_alpha"/>
    <property type="match status" value="1"/>
</dbReference>
<evidence type="ECO:0000256" key="7">
    <source>
        <dbReference type="ARBA" id="ARBA00022801"/>
    </source>
</evidence>
<dbReference type="EMBL" id="CP006934">
    <property type="protein sequence ID" value="AHI53980.1"/>
    <property type="molecule type" value="Genomic_DNA"/>
</dbReference>
<keyword evidence="2 11" id="KW-0963">Cytoplasm</keyword>
<evidence type="ECO:0000256" key="9">
    <source>
        <dbReference type="ARBA" id="ARBA00022932"/>
    </source>
</evidence>